<keyword evidence="3 5" id="KW-0560">Oxidoreductase</keyword>
<name>A0A0C2WWD0_AMAMK</name>
<evidence type="ECO:0000256" key="5">
    <source>
        <dbReference type="RuleBase" id="RU003682"/>
    </source>
</evidence>
<dbReference type="Proteomes" id="UP000054549">
    <property type="component" value="Unassembled WGS sequence"/>
</dbReference>
<keyword evidence="2 5" id="KW-0479">Metal-binding</keyword>
<dbReference type="GO" id="GO:0046872">
    <property type="term" value="F:metal ion binding"/>
    <property type="evidence" value="ECO:0007669"/>
    <property type="project" value="UniProtKB-KW"/>
</dbReference>
<evidence type="ECO:0000256" key="4">
    <source>
        <dbReference type="ARBA" id="ARBA00023004"/>
    </source>
</evidence>
<organism evidence="8 9">
    <name type="scientific">Amanita muscaria (strain Koide BX008)</name>
    <dbReference type="NCBI Taxonomy" id="946122"/>
    <lineage>
        <taxon>Eukaryota</taxon>
        <taxon>Fungi</taxon>
        <taxon>Dikarya</taxon>
        <taxon>Basidiomycota</taxon>
        <taxon>Agaricomycotina</taxon>
        <taxon>Agaricomycetes</taxon>
        <taxon>Agaricomycetidae</taxon>
        <taxon>Agaricales</taxon>
        <taxon>Pluteineae</taxon>
        <taxon>Amanitaceae</taxon>
        <taxon>Amanita</taxon>
    </lineage>
</organism>
<reference evidence="8 9" key="1">
    <citation type="submission" date="2014-04" db="EMBL/GenBank/DDBJ databases">
        <title>Evolutionary Origins and Diversification of the Mycorrhizal Mutualists.</title>
        <authorList>
            <consortium name="DOE Joint Genome Institute"/>
            <consortium name="Mycorrhizal Genomics Consortium"/>
            <person name="Kohler A."/>
            <person name="Kuo A."/>
            <person name="Nagy L.G."/>
            <person name="Floudas D."/>
            <person name="Copeland A."/>
            <person name="Barry K.W."/>
            <person name="Cichocki N."/>
            <person name="Veneault-Fourrey C."/>
            <person name="LaButti K."/>
            <person name="Lindquist E.A."/>
            <person name="Lipzen A."/>
            <person name="Lundell T."/>
            <person name="Morin E."/>
            <person name="Murat C."/>
            <person name="Riley R."/>
            <person name="Ohm R."/>
            <person name="Sun H."/>
            <person name="Tunlid A."/>
            <person name="Henrissat B."/>
            <person name="Grigoriev I.V."/>
            <person name="Hibbett D.S."/>
            <person name="Martin F."/>
        </authorList>
    </citation>
    <scope>NUCLEOTIDE SEQUENCE [LARGE SCALE GENOMIC DNA]</scope>
    <source>
        <strain evidence="8 9">Koide BX008</strain>
    </source>
</reference>
<evidence type="ECO:0000313" key="9">
    <source>
        <dbReference type="Proteomes" id="UP000054549"/>
    </source>
</evidence>
<dbReference type="AlphaFoldDB" id="A0A0C2WWD0"/>
<dbReference type="SUPFAM" id="SSF51197">
    <property type="entry name" value="Clavaminate synthase-like"/>
    <property type="match status" value="1"/>
</dbReference>
<feature type="domain" description="HTH cro/C1-type" evidence="6">
    <location>
        <begin position="136"/>
        <end position="168"/>
    </location>
</feature>
<dbReference type="Gene3D" id="2.60.120.330">
    <property type="entry name" value="B-lactam Antibiotic, Isopenicillin N Synthase, Chain"/>
    <property type="match status" value="1"/>
</dbReference>
<evidence type="ECO:0000313" key="8">
    <source>
        <dbReference type="EMBL" id="KIL61116.1"/>
    </source>
</evidence>
<keyword evidence="4 5" id="KW-0408">Iron</keyword>
<dbReference type="Pfam" id="PF03171">
    <property type="entry name" value="2OG-FeII_Oxy"/>
    <property type="match status" value="1"/>
</dbReference>
<keyword evidence="9" id="KW-1185">Reference proteome</keyword>
<dbReference type="STRING" id="946122.A0A0C2WWD0"/>
<dbReference type="InterPro" id="IPR027443">
    <property type="entry name" value="IPNS-like_sf"/>
</dbReference>
<dbReference type="PROSITE" id="PS51471">
    <property type="entry name" value="FE2OG_OXY"/>
    <property type="match status" value="1"/>
</dbReference>
<sequence length="361" mass="40482">MANFDAIPILDYALINTDKPLFLSNLRNALINVGFLYLINHSVDQADIDTLVNKYVPALFALPQDEKEEIRMVNSPHFLGYSRLGAELTKGAVDYREQFDIATDHVCRWKGPHDPIYYRLWGPSQWPDENVIPGFRQLLSRYLNQVTQLSYDFSSLIAEALGLPPDGLAQFYDEPEYMQHRAKIVKYPVAEGHSQGVGPHYDAGFLTFLIQASPHKGLQVQNLSGAWIDVPPVQGSFVVNFGKALEFVTRGLARATSHRVVSPEGTTPRYSIPFFQNIGLDVRLADQILDFSPELLLLGEARGTVGATDSVNFSEFDREPSGQVTLIGRVKSHPDVAQRHYPDLFKKYFPDEKVPLAASAY</sequence>
<dbReference type="InParanoid" id="A0A0C2WWD0"/>
<evidence type="ECO:0000259" key="7">
    <source>
        <dbReference type="PROSITE" id="PS51471"/>
    </source>
</evidence>
<dbReference type="InterPro" id="IPR005123">
    <property type="entry name" value="Oxoglu/Fe-dep_dioxygenase_dom"/>
</dbReference>
<proteinExistence type="inferred from homology"/>
<comment type="similarity">
    <text evidence="1 5">Belongs to the iron/ascorbate-dependent oxidoreductase family.</text>
</comment>
<feature type="domain" description="Fe2OG dioxygenase" evidence="7">
    <location>
        <begin position="174"/>
        <end position="278"/>
    </location>
</feature>
<evidence type="ECO:0000259" key="6">
    <source>
        <dbReference type="PROSITE" id="PS50943"/>
    </source>
</evidence>
<accession>A0A0C2WWD0</accession>
<gene>
    <name evidence="8" type="ORF">M378DRAFT_167275</name>
</gene>
<evidence type="ECO:0000256" key="2">
    <source>
        <dbReference type="ARBA" id="ARBA00022723"/>
    </source>
</evidence>
<dbReference type="HOGENOM" id="CLU_010119_1_1_1"/>
<dbReference type="InterPro" id="IPR001387">
    <property type="entry name" value="Cro/C1-type_HTH"/>
</dbReference>
<dbReference type="PANTHER" id="PTHR10209">
    <property type="entry name" value="OXIDOREDUCTASE, 2OG-FE II OXYGENASE FAMILY PROTEIN"/>
    <property type="match status" value="1"/>
</dbReference>
<dbReference type="GO" id="GO:0016491">
    <property type="term" value="F:oxidoreductase activity"/>
    <property type="evidence" value="ECO:0007669"/>
    <property type="project" value="UniProtKB-KW"/>
</dbReference>
<dbReference type="PANTHER" id="PTHR10209:SF885">
    <property type="entry name" value="2OG-FE(II) OXYGENASE FAMILY, PUTATIVE (AFU_ORTHOLOGUE AFUA_2G00750)-RELATED"/>
    <property type="match status" value="1"/>
</dbReference>
<dbReference type="PROSITE" id="PS50943">
    <property type="entry name" value="HTH_CROC1"/>
    <property type="match status" value="1"/>
</dbReference>
<dbReference type="Pfam" id="PF14226">
    <property type="entry name" value="DIOX_N"/>
    <property type="match status" value="1"/>
</dbReference>
<dbReference type="InterPro" id="IPR044861">
    <property type="entry name" value="IPNS-like_FE2OG_OXY"/>
</dbReference>
<dbReference type="OrthoDB" id="288590at2759"/>
<protein>
    <submittedName>
        <fullName evidence="8">Uncharacterized protein</fullName>
    </submittedName>
</protein>
<evidence type="ECO:0000256" key="1">
    <source>
        <dbReference type="ARBA" id="ARBA00008056"/>
    </source>
</evidence>
<evidence type="ECO:0000256" key="3">
    <source>
        <dbReference type="ARBA" id="ARBA00023002"/>
    </source>
</evidence>
<dbReference type="EMBL" id="KN818288">
    <property type="protein sequence ID" value="KIL61116.1"/>
    <property type="molecule type" value="Genomic_DNA"/>
</dbReference>
<dbReference type="InterPro" id="IPR026992">
    <property type="entry name" value="DIOX_N"/>
</dbReference>